<protein>
    <submittedName>
        <fullName evidence="2">Uncharacterized protein</fullName>
    </submittedName>
</protein>
<dbReference type="InterPro" id="IPR053085">
    <property type="entry name" value="Jasmonate-induced_protein"/>
</dbReference>
<name>A0A9R0JQD5_SPIOL</name>
<evidence type="ECO:0000313" key="1">
    <source>
        <dbReference type="Proteomes" id="UP000813463"/>
    </source>
</evidence>
<dbReference type="GeneID" id="110783251"/>
<accession>A0A9R0JQD5</accession>
<dbReference type="RefSeq" id="XP_021843251.1">
    <property type="nucleotide sequence ID" value="XM_021987559.2"/>
</dbReference>
<gene>
    <name evidence="2" type="primary">LOC110783251</name>
</gene>
<sequence length="192" mass="21274">MASVQQFSDKEKAAIGEAMKEAESLMLAKNKKAAAAAAASSQDHGFLVIGVMKNLYSTAIERLGEEWNWMGSFEDSPPQKIEKNGIGSFAHNSKPEEEECSGAFKYCSDSSSKLKRGWILAWMKYKGNNRVYVEAGTQHRINQLKESDIKYKLKVSGPTSRYWDSDTGASAIAEIKDWEVDGALIAVSFDQF</sequence>
<organism evidence="1 2">
    <name type="scientific">Spinacia oleracea</name>
    <name type="common">Spinach</name>
    <dbReference type="NCBI Taxonomy" id="3562"/>
    <lineage>
        <taxon>Eukaryota</taxon>
        <taxon>Viridiplantae</taxon>
        <taxon>Streptophyta</taxon>
        <taxon>Embryophyta</taxon>
        <taxon>Tracheophyta</taxon>
        <taxon>Spermatophyta</taxon>
        <taxon>Magnoliopsida</taxon>
        <taxon>eudicotyledons</taxon>
        <taxon>Gunneridae</taxon>
        <taxon>Pentapetalae</taxon>
        <taxon>Caryophyllales</taxon>
        <taxon>Chenopodiaceae</taxon>
        <taxon>Chenopodioideae</taxon>
        <taxon>Anserineae</taxon>
        <taxon>Spinacia</taxon>
    </lineage>
</organism>
<reference evidence="1" key="1">
    <citation type="journal article" date="2021" name="Nat. Commun.">
        <title>Genomic analyses provide insights into spinach domestication and the genetic basis of agronomic traits.</title>
        <authorList>
            <person name="Cai X."/>
            <person name="Sun X."/>
            <person name="Xu C."/>
            <person name="Sun H."/>
            <person name="Wang X."/>
            <person name="Ge C."/>
            <person name="Zhang Z."/>
            <person name="Wang Q."/>
            <person name="Fei Z."/>
            <person name="Jiao C."/>
            <person name="Wang Q."/>
        </authorList>
    </citation>
    <scope>NUCLEOTIDE SEQUENCE [LARGE SCALE GENOMIC DNA]</scope>
    <source>
        <strain evidence="1">cv. Varoflay</strain>
    </source>
</reference>
<evidence type="ECO:0000313" key="2">
    <source>
        <dbReference type="RefSeq" id="XP_021843251.1"/>
    </source>
</evidence>
<reference evidence="2" key="2">
    <citation type="submission" date="2025-08" db="UniProtKB">
        <authorList>
            <consortium name="RefSeq"/>
        </authorList>
    </citation>
    <scope>IDENTIFICATION</scope>
    <source>
        <tissue evidence="2">Leaf</tissue>
    </source>
</reference>
<dbReference type="Proteomes" id="UP000813463">
    <property type="component" value="Chromosome 4"/>
</dbReference>
<proteinExistence type="predicted"/>
<dbReference type="AlphaFoldDB" id="A0A9R0JQD5"/>
<dbReference type="KEGG" id="soe:110783251"/>
<keyword evidence="1" id="KW-1185">Reference proteome</keyword>
<dbReference type="PANTHER" id="PTHR36482">
    <property type="entry name" value="OSJNBA0024J22.15 PROTEIN"/>
    <property type="match status" value="1"/>
</dbReference>
<dbReference type="OrthoDB" id="1803259at2759"/>
<dbReference type="PANTHER" id="PTHR36482:SF6">
    <property type="entry name" value="JASMONATE-INDUCED PROTEIN HOMOLOG"/>
    <property type="match status" value="1"/>
</dbReference>